<dbReference type="InterPro" id="IPR000095">
    <property type="entry name" value="CRIB_dom"/>
</dbReference>
<dbReference type="AlphaFoldDB" id="A0A673YQF9"/>
<dbReference type="OMA" id="SEQNLFM"/>
<name>A0A673YQF9_SALTR</name>
<dbReference type="Proteomes" id="UP000472277">
    <property type="component" value="Chromosome 33"/>
</dbReference>
<dbReference type="PANTHER" id="PTHR15344:SF20">
    <property type="entry name" value="CDC42 EFFECTOR PROTEIN 3-LIKE"/>
    <property type="match status" value="1"/>
</dbReference>
<evidence type="ECO:0000313" key="6">
    <source>
        <dbReference type="Proteomes" id="UP000472277"/>
    </source>
</evidence>
<dbReference type="SMART" id="SM00285">
    <property type="entry name" value="PBD"/>
    <property type="match status" value="1"/>
</dbReference>
<sequence length="239" mass="26217">MPCVHSSTELFFEDGRLHLGLISEVNQRTSTGPGKMPLKTSLCRKPASARWSRTQKRREVLSVNMISLPLADFCHVAHIGSNASSDSFGDLSFLKGGHSLILHSSQSEHNLFLACYPPPKPPRLNLGEAEALKIPEWTRAHLSHSASERRKEYSSLPMLDSEEGEGAIEASVSPSHGVMVRSHSPGRGSLSSGRDGDSTQTCHEDTLQLDEVDNSFSFSLDLGPSILDDVLQVMDRLHY</sequence>
<dbReference type="GO" id="GO:0007266">
    <property type="term" value="P:Rho protein signal transduction"/>
    <property type="evidence" value="ECO:0007669"/>
    <property type="project" value="TreeGrafter"/>
</dbReference>
<comment type="subcellular location">
    <subcellularLocation>
        <location evidence="1">Endomembrane system</location>
        <topology evidence="1">Peripheral membrane protein</topology>
    </subcellularLocation>
</comment>
<dbReference type="OrthoDB" id="8866439at2759"/>
<comment type="similarity">
    <text evidence="2">Belongs to the BORG/CEP family.</text>
</comment>
<dbReference type="InParanoid" id="A0A673YQF9"/>
<evidence type="ECO:0000256" key="1">
    <source>
        <dbReference type="ARBA" id="ARBA00004184"/>
    </source>
</evidence>
<dbReference type="InterPro" id="IPR029273">
    <property type="entry name" value="Cdc42_effect-like"/>
</dbReference>
<dbReference type="GeneID" id="115172661"/>
<dbReference type="Pfam" id="PF14957">
    <property type="entry name" value="BORG_CEP"/>
    <property type="match status" value="1"/>
</dbReference>
<reference evidence="5" key="2">
    <citation type="submission" date="2025-09" db="UniProtKB">
        <authorList>
            <consortium name="Ensembl"/>
        </authorList>
    </citation>
    <scope>IDENTIFICATION</scope>
</reference>
<dbReference type="Pfam" id="PF00786">
    <property type="entry name" value="PBD"/>
    <property type="match status" value="1"/>
</dbReference>
<dbReference type="Ensembl" id="ENSSTUT00000038304.1">
    <property type="protein sequence ID" value="ENSSTUP00000036657.1"/>
    <property type="gene ID" value="ENSSTUG00000015629.1"/>
</dbReference>
<organism evidence="5 6">
    <name type="scientific">Salmo trutta</name>
    <name type="common">Brown trout</name>
    <dbReference type="NCBI Taxonomy" id="8032"/>
    <lineage>
        <taxon>Eukaryota</taxon>
        <taxon>Metazoa</taxon>
        <taxon>Chordata</taxon>
        <taxon>Craniata</taxon>
        <taxon>Vertebrata</taxon>
        <taxon>Euteleostomi</taxon>
        <taxon>Actinopterygii</taxon>
        <taxon>Neopterygii</taxon>
        <taxon>Teleostei</taxon>
        <taxon>Protacanthopterygii</taxon>
        <taxon>Salmoniformes</taxon>
        <taxon>Salmonidae</taxon>
        <taxon>Salmoninae</taxon>
        <taxon>Salmo</taxon>
    </lineage>
</organism>
<keyword evidence="6" id="KW-1185">Reference proteome</keyword>
<dbReference type="KEGG" id="stru:115172661"/>
<dbReference type="GO" id="GO:0031267">
    <property type="term" value="F:small GTPase binding"/>
    <property type="evidence" value="ECO:0007669"/>
    <property type="project" value="TreeGrafter"/>
</dbReference>
<dbReference type="GO" id="GO:0008360">
    <property type="term" value="P:regulation of cell shape"/>
    <property type="evidence" value="ECO:0007669"/>
    <property type="project" value="TreeGrafter"/>
</dbReference>
<dbReference type="GO" id="GO:0030838">
    <property type="term" value="P:positive regulation of actin filament polymerization"/>
    <property type="evidence" value="ECO:0007669"/>
    <property type="project" value="TreeGrafter"/>
</dbReference>
<dbReference type="PROSITE" id="PS50108">
    <property type="entry name" value="CRIB"/>
    <property type="match status" value="1"/>
</dbReference>
<feature type="compositionally biased region" description="Low complexity" evidence="3">
    <location>
        <begin position="181"/>
        <end position="193"/>
    </location>
</feature>
<reference evidence="5" key="1">
    <citation type="submission" date="2025-08" db="UniProtKB">
        <authorList>
            <consortium name="Ensembl"/>
        </authorList>
    </citation>
    <scope>IDENTIFICATION</scope>
</reference>
<dbReference type="GO" id="GO:0005886">
    <property type="term" value="C:plasma membrane"/>
    <property type="evidence" value="ECO:0007669"/>
    <property type="project" value="TreeGrafter"/>
</dbReference>
<dbReference type="GeneTree" id="ENSGT00940000167811"/>
<accession>A0A673YQF9</accession>
<protein>
    <submittedName>
        <fullName evidence="5">Cdc42 effector protein 2-like</fullName>
    </submittedName>
</protein>
<evidence type="ECO:0000256" key="3">
    <source>
        <dbReference type="SAM" id="MobiDB-lite"/>
    </source>
</evidence>
<dbReference type="GO" id="GO:0031274">
    <property type="term" value="P:positive regulation of pseudopodium assembly"/>
    <property type="evidence" value="ECO:0007669"/>
    <property type="project" value="TreeGrafter"/>
</dbReference>
<evidence type="ECO:0000259" key="4">
    <source>
        <dbReference type="PROSITE" id="PS50108"/>
    </source>
</evidence>
<dbReference type="PANTHER" id="PTHR15344">
    <property type="entry name" value="CDC42 EFFECTOR PROTEIN BORG"/>
    <property type="match status" value="1"/>
</dbReference>
<dbReference type="GO" id="GO:0012505">
    <property type="term" value="C:endomembrane system"/>
    <property type="evidence" value="ECO:0007669"/>
    <property type="project" value="UniProtKB-SubCell"/>
</dbReference>
<feature type="region of interest" description="Disordered" evidence="3">
    <location>
        <begin position="172"/>
        <end position="201"/>
    </location>
</feature>
<dbReference type="InterPro" id="IPR051296">
    <property type="entry name" value="Cdc42_Effector_BORG/CEP"/>
</dbReference>
<gene>
    <name evidence="5" type="primary">LOC115172661</name>
</gene>
<proteinExistence type="inferred from homology"/>
<evidence type="ECO:0000313" key="5">
    <source>
        <dbReference type="Ensembl" id="ENSSTUP00000036657.1"/>
    </source>
</evidence>
<dbReference type="GO" id="GO:0005856">
    <property type="term" value="C:cytoskeleton"/>
    <property type="evidence" value="ECO:0007669"/>
    <property type="project" value="TreeGrafter"/>
</dbReference>
<dbReference type="RefSeq" id="XP_029586181.1">
    <property type="nucleotide sequence ID" value="XM_029730321.1"/>
</dbReference>
<dbReference type="GO" id="GO:0005737">
    <property type="term" value="C:cytoplasm"/>
    <property type="evidence" value="ECO:0007669"/>
    <property type="project" value="TreeGrafter"/>
</dbReference>
<feature type="domain" description="CRIB" evidence="4">
    <location>
        <begin position="66"/>
        <end position="80"/>
    </location>
</feature>
<evidence type="ECO:0000256" key="2">
    <source>
        <dbReference type="ARBA" id="ARBA00010770"/>
    </source>
</evidence>